<dbReference type="Gene3D" id="1.10.10.10">
    <property type="entry name" value="Winged helix-like DNA-binding domain superfamily/Winged helix DNA-binding domain"/>
    <property type="match status" value="1"/>
</dbReference>
<proteinExistence type="predicted"/>
<keyword evidence="6" id="KW-1185">Reference proteome</keyword>
<feature type="domain" description="HTH hxlR-type" evidence="4">
    <location>
        <begin position="10"/>
        <end position="108"/>
    </location>
</feature>
<evidence type="ECO:0000256" key="1">
    <source>
        <dbReference type="ARBA" id="ARBA00023015"/>
    </source>
</evidence>
<evidence type="ECO:0000313" key="6">
    <source>
        <dbReference type="Proteomes" id="UP000198337"/>
    </source>
</evidence>
<reference evidence="5 6" key="1">
    <citation type="submission" date="2017-06" db="EMBL/GenBank/DDBJ databases">
        <authorList>
            <person name="Varghese N."/>
            <person name="Submissions S."/>
        </authorList>
    </citation>
    <scope>NUCLEOTIDE SEQUENCE [LARGE SCALE GENOMIC DNA]</scope>
    <source>
        <strain evidence="5 6">DSM 19840</strain>
    </source>
</reference>
<accession>A0ABY1SL84</accession>
<evidence type="ECO:0000256" key="2">
    <source>
        <dbReference type="ARBA" id="ARBA00023125"/>
    </source>
</evidence>
<comment type="caution">
    <text evidence="5">The sequence shown here is derived from an EMBL/GenBank/DDBJ whole genome shotgun (WGS) entry which is preliminary data.</text>
</comment>
<keyword evidence="1" id="KW-0805">Transcription regulation</keyword>
<dbReference type="InterPro" id="IPR036388">
    <property type="entry name" value="WH-like_DNA-bd_sf"/>
</dbReference>
<evidence type="ECO:0000256" key="3">
    <source>
        <dbReference type="ARBA" id="ARBA00023163"/>
    </source>
</evidence>
<dbReference type="PANTHER" id="PTHR33204:SF18">
    <property type="entry name" value="TRANSCRIPTIONAL REGULATORY PROTEIN"/>
    <property type="match status" value="1"/>
</dbReference>
<keyword evidence="2" id="KW-0238">DNA-binding</keyword>
<dbReference type="Proteomes" id="UP000198337">
    <property type="component" value="Unassembled WGS sequence"/>
</dbReference>
<keyword evidence="3" id="KW-0804">Transcription</keyword>
<protein>
    <submittedName>
        <fullName evidence="5">Transcriptional regulator, HxlR family</fullName>
    </submittedName>
</protein>
<dbReference type="PANTHER" id="PTHR33204">
    <property type="entry name" value="TRANSCRIPTIONAL REGULATOR, MARR FAMILY"/>
    <property type="match status" value="1"/>
</dbReference>
<dbReference type="InterPro" id="IPR036390">
    <property type="entry name" value="WH_DNA-bd_sf"/>
</dbReference>
<evidence type="ECO:0000259" key="4">
    <source>
        <dbReference type="PROSITE" id="PS51118"/>
    </source>
</evidence>
<evidence type="ECO:0000313" key="5">
    <source>
        <dbReference type="EMBL" id="SNR74076.1"/>
    </source>
</evidence>
<dbReference type="PROSITE" id="PS51118">
    <property type="entry name" value="HTH_HXLR"/>
    <property type="match status" value="1"/>
</dbReference>
<dbReference type="Pfam" id="PF01638">
    <property type="entry name" value="HxlR"/>
    <property type="match status" value="1"/>
</dbReference>
<dbReference type="SUPFAM" id="SSF46785">
    <property type="entry name" value="Winged helix' DNA-binding domain"/>
    <property type="match status" value="1"/>
</dbReference>
<gene>
    <name evidence="5" type="ORF">SAMN04488009_3524</name>
</gene>
<dbReference type="RefSeq" id="WP_089262520.1">
    <property type="nucleotide sequence ID" value="NZ_FZNV01000008.1"/>
</dbReference>
<name>A0ABY1SL84_9FLAO</name>
<dbReference type="InterPro" id="IPR002577">
    <property type="entry name" value="HTH_HxlR"/>
</dbReference>
<organism evidence="5 6">
    <name type="scientific">Maribacter sedimenticola</name>
    <dbReference type="NCBI Taxonomy" id="228956"/>
    <lineage>
        <taxon>Bacteria</taxon>
        <taxon>Pseudomonadati</taxon>
        <taxon>Bacteroidota</taxon>
        <taxon>Flavobacteriia</taxon>
        <taxon>Flavobacteriales</taxon>
        <taxon>Flavobacteriaceae</taxon>
        <taxon>Maribacter</taxon>
    </lineage>
</organism>
<dbReference type="EMBL" id="FZNV01000008">
    <property type="protein sequence ID" value="SNR74076.1"/>
    <property type="molecule type" value="Genomic_DNA"/>
</dbReference>
<sequence length="141" mass="16580">MDKLKRRSDCPITLSLDIFGDKWTLLILRDFIFFDNRHFNQLVSVESISTNILTDRLNRLLANGIIKKEVDSNNRSAYLYSLTKKGLDLVPIVMDIYRWGANYTDKNNAEKDFKKKIDSDYDKTVEEIKDRLITTHNIVYK</sequence>